<sequence>MMNRHVMTFIISLMALTLSLFSPIASATTVWATVSKNKVVKNEVFQLRVVVDEKVSSDDIDFSILDQDFYVSRPSFGSSINIVNGKRSTRSEWNLTLTAQTLGVARIPAFTVNGASSKPIAIQVTMDKNEPNISDLVELRSTIDKTSLYPNESASLRTRLIIKADPRRLQNPQVVPPKVEGMSIAQIGEPNQYQSVLGGVEVTVLEQTYRITAEKAGRYTLTGSAFKGSMILGNDRTGTTKLVSVDTPAKSFVFDVEAKPEGYTGVWLPTSQLSLEQSWTAAGGETIDPSLPSQANVGDSITRHVVLDIAGLTSDRFPNIKIDYPKSIRVYDEKPQFTELDNGVTRMTLKQVLIPQKTGEMALPEIRLNWWDSQNRQQRTAQVAGLSLEVAPGDSVNTPVPVSPAALPAEVETITVQDSGLWPYLTALFAILWLVTCVLLLRSRSSAAPADDAPVIELNSASAALQQALKNKDYFKAQHYAGLWLQEATQCCPQRRAEIEAELEKMQKSGFSQTETGWNPSTLLKLMSEVDKMPRSDRQQAGTLATL</sequence>
<feature type="chain" id="PRO_5045408672" evidence="2">
    <location>
        <begin position="28"/>
        <end position="547"/>
    </location>
</feature>
<evidence type="ECO:0000313" key="3">
    <source>
        <dbReference type="EMBL" id="MDN3612560.1"/>
    </source>
</evidence>
<dbReference type="InterPro" id="IPR025738">
    <property type="entry name" value="BatD"/>
</dbReference>
<name>A0ABT8C2W4_9VIBR</name>
<keyword evidence="2" id="KW-0732">Signal</keyword>
<dbReference type="RefSeq" id="WP_254868792.1">
    <property type="nucleotide sequence ID" value="NZ_JABEYA020000006.1"/>
</dbReference>
<evidence type="ECO:0000313" key="4">
    <source>
        <dbReference type="Proteomes" id="UP001238540"/>
    </source>
</evidence>
<feature type="signal peptide" evidence="2">
    <location>
        <begin position="1"/>
        <end position="27"/>
    </location>
</feature>
<reference evidence="4" key="1">
    <citation type="journal article" date="2019" name="Int. J. Syst. Evol. Microbiol.">
        <title>The Global Catalogue of Microorganisms (GCM) 10K type strain sequencing project: providing services to taxonomists for standard genome sequencing and annotation.</title>
        <authorList>
            <consortium name="The Broad Institute Genomics Platform"/>
            <consortium name="The Broad Institute Genome Sequencing Center for Infectious Disease"/>
            <person name="Wu L."/>
            <person name="Ma J."/>
        </authorList>
    </citation>
    <scope>NUCLEOTIDE SEQUENCE [LARGE SCALE GENOMIC DNA]</scope>
    <source>
        <strain evidence="4">CECT 7398</strain>
    </source>
</reference>
<keyword evidence="4" id="KW-1185">Reference proteome</keyword>
<proteinExistence type="predicted"/>
<keyword evidence="1" id="KW-1133">Transmembrane helix</keyword>
<feature type="transmembrane region" description="Helical" evidence="1">
    <location>
        <begin position="421"/>
        <end position="441"/>
    </location>
</feature>
<dbReference type="EMBL" id="JAUFQC010000027">
    <property type="protein sequence ID" value="MDN3612560.1"/>
    <property type="molecule type" value="Genomic_DNA"/>
</dbReference>
<dbReference type="Pfam" id="PF13584">
    <property type="entry name" value="BatD"/>
    <property type="match status" value="1"/>
</dbReference>
<accession>A0ABT8C2W4</accession>
<dbReference type="PANTHER" id="PTHR40940:SF1">
    <property type="entry name" value="PROTEIN BATD"/>
    <property type="match status" value="1"/>
</dbReference>
<dbReference type="Proteomes" id="UP001238540">
    <property type="component" value="Unassembled WGS sequence"/>
</dbReference>
<organism evidence="3 4">
    <name type="scientific">Vibrio ostreicida</name>
    <dbReference type="NCBI Taxonomy" id="526588"/>
    <lineage>
        <taxon>Bacteria</taxon>
        <taxon>Pseudomonadati</taxon>
        <taxon>Pseudomonadota</taxon>
        <taxon>Gammaproteobacteria</taxon>
        <taxon>Vibrionales</taxon>
        <taxon>Vibrionaceae</taxon>
        <taxon>Vibrio</taxon>
    </lineage>
</organism>
<keyword evidence="1" id="KW-0812">Transmembrane</keyword>
<protein>
    <submittedName>
        <fullName evidence="3">BatD family protein</fullName>
    </submittedName>
</protein>
<evidence type="ECO:0000256" key="2">
    <source>
        <dbReference type="SAM" id="SignalP"/>
    </source>
</evidence>
<keyword evidence="1" id="KW-0472">Membrane</keyword>
<dbReference type="PANTHER" id="PTHR40940">
    <property type="entry name" value="PROTEIN BATD-RELATED"/>
    <property type="match status" value="1"/>
</dbReference>
<gene>
    <name evidence="3" type="ORF">QWZ16_23455</name>
</gene>
<comment type="caution">
    <text evidence="3">The sequence shown here is derived from an EMBL/GenBank/DDBJ whole genome shotgun (WGS) entry which is preliminary data.</text>
</comment>
<evidence type="ECO:0000256" key="1">
    <source>
        <dbReference type="SAM" id="Phobius"/>
    </source>
</evidence>